<dbReference type="AlphaFoldDB" id="A0AAN9RBZ2"/>
<feature type="transmembrane region" description="Helical" evidence="1">
    <location>
        <begin position="107"/>
        <end position="126"/>
    </location>
</feature>
<feature type="transmembrane region" description="Helical" evidence="1">
    <location>
        <begin position="75"/>
        <end position="95"/>
    </location>
</feature>
<feature type="transmembrane region" description="Helical" evidence="1">
    <location>
        <begin position="138"/>
        <end position="158"/>
    </location>
</feature>
<gene>
    <name evidence="2" type="ORF">VNO80_08863</name>
</gene>
<keyword evidence="1" id="KW-1133">Transmembrane helix</keyword>
<protein>
    <recommendedName>
        <fullName evidence="4">Transmembrane protein</fullName>
    </recommendedName>
</protein>
<name>A0AAN9RBZ2_PHACN</name>
<proteinExistence type="predicted"/>
<evidence type="ECO:0008006" key="4">
    <source>
        <dbReference type="Google" id="ProtNLM"/>
    </source>
</evidence>
<feature type="transmembrane region" description="Helical" evidence="1">
    <location>
        <begin position="170"/>
        <end position="189"/>
    </location>
</feature>
<reference evidence="2 3" key="1">
    <citation type="submission" date="2024-01" db="EMBL/GenBank/DDBJ databases">
        <title>The genomes of 5 underutilized Papilionoideae crops provide insights into root nodulation and disease resistanc.</title>
        <authorList>
            <person name="Jiang F."/>
        </authorList>
    </citation>
    <scope>NUCLEOTIDE SEQUENCE [LARGE SCALE GENOMIC DNA]</scope>
    <source>
        <strain evidence="2">JINMINGXINNONG_FW02</strain>
        <tissue evidence="2">Leaves</tissue>
    </source>
</reference>
<keyword evidence="1" id="KW-0472">Membrane</keyword>
<feature type="transmembrane region" description="Helical" evidence="1">
    <location>
        <begin position="196"/>
        <end position="215"/>
    </location>
</feature>
<dbReference type="Proteomes" id="UP001374584">
    <property type="component" value="Unassembled WGS sequence"/>
</dbReference>
<evidence type="ECO:0000256" key="1">
    <source>
        <dbReference type="SAM" id="Phobius"/>
    </source>
</evidence>
<comment type="caution">
    <text evidence="2">The sequence shown here is derived from an EMBL/GenBank/DDBJ whole genome shotgun (WGS) entry which is preliminary data.</text>
</comment>
<organism evidence="2 3">
    <name type="scientific">Phaseolus coccineus</name>
    <name type="common">Scarlet runner bean</name>
    <name type="synonym">Phaseolus multiflorus</name>
    <dbReference type="NCBI Taxonomy" id="3886"/>
    <lineage>
        <taxon>Eukaryota</taxon>
        <taxon>Viridiplantae</taxon>
        <taxon>Streptophyta</taxon>
        <taxon>Embryophyta</taxon>
        <taxon>Tracheophyta</taxon>
        <taxon>Spermatophyta</taxon>
        <taxon>Magnoliopsida</taxon>
        <taxon>eudicotyledons</taxon>
        <taxon>Gunneridae</taxon>
        <taxon>Pentapetalae</taxon>
        <taxon>rosids</taxon>
        <taxon>fabids</taxon>
        <taxon>Fabales</taxon>
        <taxon>Fabaceae</taxon>
        <taxon>Papilionoideae</taxon>
        <taxon>50 kb inversion clade</taxon>
        <taxon>NPAAA clade</taxon>
        <taxon>indigoferoid/millettioid clade</taxon>
        <taxon>Phaseoleae</taxon>
        <taxon>Phaseolus</taxon>
    </lineage>
</organism>
<accession>A0AAN9RBZ2</accession>
<dbReference type="EMBL" id="JAYMYR010000004">
    <property type="protein sequence ID" value="KAK7366861.1"/>
    <property type="molecule type" value="Genomic_DNA"/>
</dbReference>
<evidence type="ECO:0000313" key="3">
    <source>
        <dbReference type="Proteomes" id="UP001374584"/>
    </source>
</evidence>
<sequence length="269" mass="29971">MSIAYEFVKVVVTGIIVVRADVKAKATCELSMKISQDVLLRAKVPILNLISFLKVKMINTEAFQNSVSKLVIHPLLWRFTGCVSSIVGFTCYALSPSFQGLLGHWNPLKIVVYSVVSSLLSILMLFVPRCRWRHGKSLLLKAHVGFMVLMLTSLWSILEEHYEEGKVKNGYGKTMNFTSTGAFALMALSLSRQLQLGFEVGVTNFLVGCFLATLIKMSLKLAPIAALFCYLLVNIRSISDLLVQMRARRATQQSDDNNILTLYARSSPL</sequence>
<keyword evidence="3" id="KW-1185">Reference proteome</keyword>
<evidence type="ECO:0000313" key="2">
    <source>
        <dbReference type="EMBL" id="KAK7366861.1"/>
    </source>
</evidence>
<keyword evidence="1" id="KW-0812">Transmembrane</keyword>
<feature type="transmembrane region" description="Helical" evidence="1">
    <location>
        <begin position="221"/>
        <end position="243"/>
    </location>
</feature>